<dbReference type="AlphaFoldDB" id="A0A392WB32"/>
<feature type="non-terminal residue" evidence="2">
    <location>
        <position position="1"/>
    </location>
</feature>
<name>A0A392WB32_9FABA</name>
<evidence type="ECO:0000313" key="3">
    <source>
        <dbReference type="Proteomes" id="UP000265520"/>
    </source>
</evidence>
<feature type="compositionally biased region" description="Polar residues" evidence="1">
    <location>
        <begin position="26"/>
        <end position="40"/>
    </location>
</feature>
<evidence type="ECO:0000313" key="2">
    <source>
        <dbReference type="EMBL" id="MCI96942.1"/>
    </source>
</evidence>
<feature type="non-terminal residue" evidence="2">
    <location>
        <position position="48"/>
    </location>
</feature>
<sequence>KTPTSSSPPRSPSLAAEESEPKKLKMSSTASDDEQCTTAEGTKIRYKR</sequence>
<organism evidence="2 3">
    <name type="scientific">Trifolium medium</name>
    <dbReference type="NCBI Taxonomy" id="97028"/>
    <lineage>
        <taxon>Eukaryota</taxon>
        <taxon>Viridiplantae</taxon>
        <taxon>Streptophyta</taxon>
        <taxon>Embryophyta</taxon>
        <taxon>Tracheophyta</taxon>
        <taxon>Spermatophyta</taxon>
        <taxon>Magnoliopsida</taxon>
        <taxon>eudicotyledons</taxon>
        <taxon>Gunneridae</taxon>
        <taxon>Pentapetalae</taxon>
        <taxon>rosids</taxon>
        <taxon>fabids</taxon>
        <taxon>Fabales</taxon>
        <taxon>Fabaceae</taxon>
        <taxon>Papilionoideae</taxon>
        <taxon>50 kb inversion clade</taxon>
        <taxon>NPAAA clade</taxon>
        <taxon>Hologalegina</taxon>
        <taxon>IRL clade</taxon>
        <taxon>Trifolieae</taxon>
        <taxon>Trifolium</taxon>
    </lineage>
</organism>
<proteinExistence type="predicted"/>
<accession>A0A392WB32</accession>
<dbReference type="Proteomes" id="UP000265520">
    <property type="component" value="Unassembled WGS sequence"/>
</dbReference>
<protein>
    <submittedName>
        <fullName evidence="2">tRNA pseudouridine synthase</fullName>
    </submittedName>
</protein>
<feature type="compositionally biased region" description="Low complexity" evidence="1">
    <location>
        <begin position="1"/>
        <end position="16"/>
    </location>
</feature>
<evidence type="ECO:0000256" key="1">
    <source>
        <dbReference type="SAM" id="MobiDB-lite"/>
    </source>
</evidence>
<feature type="region of interest" description="Disordered" evidence="1">
    <location>
        <begin position="1"/>
        <end position="48"/>
    </location>
</feature>
<reference evidence="2 3" key="1">
    <citation type="journal article" date="2018" name="Front. Plant Sci.">
        <title>Red Clover (Trifolium pratense) and Zigzag Clover (T. medium) - A Picture of Genomic Similarities and Differences.</title>
        <authorList>
            <person name="Dluhosova J."/>
            <person name="Istvanek J."/>
            <person name="Nedelnik J."/>
            <person name="Repkova J."/>
        </authorList>
    </citation>
    <scope>NUCLEOTIDE SEQUENCE [LARGE SCALE GENOMIC DNA]</scope>
    <source>
        <strain evidence="3">cv. 10/8</strain>
        <tissue evidence="2">Leaf</tissue>
    </source>
</reference>
<dbReference type="EMBL" id="LXQA011428853">
    <property type="protein sequence ID" value="MCI96942.1"/>
    <property type="molecule type" value="Genomic_DNA"/>
</dbReference>
<comment type="caution">
    <text evidence="2">The sequence shown here is derived from an EMBL/GenBank/DDBJ whole genome shotgun (WGS) entry which is preliminary data.</text>
</comment>
<keyword evidence="3" id="KW-1185">Reference proteome</keyword>